<keyword evidence="3" id="KW-1185">Reference proteome</keyword>
<proteinExistence type="predicted"/>
<dbReference type="Gene3D" id="1.10.10.1290">
    <property type="entry name" value="Transcriptional regulator DELLA, N-terminal domain"/>
    <property type="match status" value="1"/>
</dbReference>
<dbReference type="Proteomes" id="UP000636800">
    <property type="component" value="Unassembled WGS sequence"/>
</dbReference>
<comment type="caution">
    <text evidence="2">The sequence shown here is derived from an EMBL/GenBank/DDBJ whole genome shotgun (WGS) entry which is preliminary data.</text>
</comment>
<evidence type="ECO:0000313" key="3">
    <source>
        <dbReference type="Proteomes" id="UP000636800"/>
    </source>
</evidence>
<accession>A0A835U781</accession>
<evidence type="ECO:0000259" key="1">
    <source>
        <dbReference type="Pfam" id="PF12041"/>
    </source>
</evidence>
<dbReference type="InterPro" id="IPR038088">
    <property type="entry name" value="DELLA_N_sf"/>
</dbReference>
<dbReference type="AlphaFoldDB" id="A0A835U781"/>
<gene>
    <name evidence="2" type="ORF">HPP92_027701</name>
</gene>
<dbReference type="Pfam" id="PF12041">
    <property type="entry name" value="DELLA"/>
    <property type="match status" value="1"/>
</dbReference>
<evidence type="ECO:0000313" key="2">
    <source>
        <dbReference type="EMBL" id="KAG0448706.1"/>
    </source>
</evidence>
<feature type="domain" description="Transcriptional factor DELLA N-terminal" evidence="1">
    <location>
        <begin position="58"/>
        <end position="82"/>
    </location>
</feature>
<organism evidence="2 3">
    <name type="scientific">Vanilla planifolia</name>
    <name type="common">Vanilla</name>
    <dbReference type="NCBI Taxonomy" id="51239"/>
    <lineage>
        <taxon>Eukaryota</taxon>
        <taxon>Viridiplantae</taxon>
        <taxon>Streptophyta</taxon>
        <taxon>Embryophyta</taxon>
        <taxon>Tracheophyta</taxon>
        <taxon>Spermatophyta</taxon>
        <taxon>Magnoliopsida</taxon>
        <taxon>Liliopsida</taxon>
        <taxon>Asparagales</taxon>
        <taxon>Orchidaceae</taxon>
        <taxon>Vanilloideae</taxon>
        <taxon>Vanilleae</taxon>
        <taxon>Vanilla</taxon>
    </lineage>
</organism>
<name>A0A835U781_VANPL</name>
<reference evidence="2 3" key="1">
    <citation type="journal article" date="2020" name="Nat. Food">
        <title>A phased Vanilla planifolia genome enables genetic improvement of flavour and production.</title>
        <authorList>
            <person name="Hasing T."/>
            <person name="Tang H."/>
            <person name="Brym M."/>
            <person name="Khazi F."/>
            <person name="Huang T."/>
            <person name="Chambers A.H."/>
        </authorList>
    </citation>
    <scope>NUCLEOTIDE SEQUENCE [LARGE SCALE GENOMIC DNA]</scope>
    <source>
        <tissue evidence="2">Leaf</tissue>
    </source>
</reference>
<dbReference type="SMART" id="SM01129">
    <property type="entry name" value="DELLA"/>
    <property type="match status" value="1"/>
</dbReference>
<protein>
    <recommendedName>
        <fullName evidence="1">Transcriptional factor DELLA N-terminal domain-containing protein</fullName>
    </recommendedName>
</protein>
<sequence length="198" mass="21517">MLGFEEPDSGMDELLAALIYKVGSSDAWRTWRRSSSSWRWRLEATRLRTMRCFLIFLRTTVHYNPSDLSNWLENMLSELSVPVSQPNGFGLLPSQISAHSSSALFCSTDTVATTVPTVTRPSTFPATLAPMISRDYAFRPSTTGCSRVVCGSKMGAVPPGSKKADEPLHLHPLFQGGSGAGAMETVQPSIPSIPSIPP</sequence>
<dbReference type="InterPro" id="IPR021914">
    <property type="entry name" value="TF_DELLA_N"/>
</dbReference>
<dbReference type="EMBL" id="JADCNL010000287">
    <property type="protein sequence ID" value="KAG0448706.1"/>
    <property type="molecule type" value="Genomic_DNA"/>
</dbReference>